<dbReference type="AlphaFoldDB" id="A0AA39JM93"/>
<dbReference type="GO" id="GO:0006753">
    <property type="term" value="P:nucleoside phosphate metabolic process"/>
    <property type="evidence" value="ECO:0007669"/>
    <property type="project" value="TreeGrafter"/>
</dbReference>
<dbReference type="Pfam" id="PF00293">
    <property type="entry name" value="NUDIX"/>
    <property type="match status" value="1"/>
</dbReference>
<evidence type="ECO:0000256" key="2">
    <source>
        <dbReference type="RuleBase" id="RU003476"/>
    </source>
</evidence>
<dbReference type="PRINTS" id="PR00502">
    <property type="entry name" value="NUDIXFAMILY"/>
</dbReference>
<evidence type="ECO:0000259" key="3">
    <source>
        <dbReference type="PROSITE" id="PS51462"/>
    </source>
</evidence>
<gene>
    <name evidence="4" type="ORF">EV421DRAFT_1902337</name>
</gene>
<reference evidence="4" key="1">
    <citation type="submission" date="2023-06" db="EMBL/GenBank/DDBJ databases">
        <authorList>
            <consortium name="Lawrence Berkeley National Laboratory"/>
            <person name="Ahrendt S."/>
            <person name="Sahu N."/>
            <person name="Indic B."/>
            <person name="Wong-Bajracharya J."/>
            <person name="Merenyi Z."/>
            <person name="Ke H.-M."/>
            <person name="Monk M."/>
            <person name="Kocsube S."/>
            <person name="Drula E."/>
            <person name="Lipzen A."/>
            <person name="Balint B."/>
            <person name="Henrissat B."/>
            <person name="Andreopoulos B."/>
            <person name="Martin F.M."/>
            <person name="Harder C.B."/>
            <person name="Rigling D."/>
            <person name="Ford K.L."/>
            <person name="Foster G.D."/>
            <person name="Pangilinan J."/>
            <person name="Papanicolaou A."/>
            <person name="Barry K."/>
            <person name="LaButti K."/>
            <person name="Viragh M."/>
            <person name="Koriabine M."/>
            <person name="Yan M."/>
            <person name="Riley R."/>
            <person name="Champramary S."/>
            <person name="Plett K.L."/>
            <person name="Tsai I.J."/>
            <person name="Slot J."/>
            <person name="Sipos G."/>
            <person name="Plett J."/>
            <person name="Nagy L.G."/>
            <person name="Grigoriev I.V."/>
        </authorList>
    </citation>
    <scope>NUCLEOTIDE SEQUENCE</scope>
    <source>
        <strain evidence="4">FPL87.14</strain>
    </source>
</reference>
<dbReference type="SUPFAM" id="SSF55811">
    <property type="entry name" value="Nudix"/>
    <property type="match status" value="1"/>
</dbReference>
<dbReference type="InterPro" id="IPR000086">
    <property type="entry name" value="NUDIX_hydrolase_dom"/>
</dbReference>
<dbReference type="Proteomes" id="UP001175226">
    <property type="component" value="Unassembled WGS sequence"/>
</dbReference>
<evidence type="ECO:0000313" key="5">
    <source>
        <dbReference type="Proteomes" id="UP001175226"/>
    </source>
</evidence>
<protein>
    <submittedName>
        <fullName evidence="4">NUDIX hydrolase domain-like protein</fullName>
    </submittedName>
</protein>
<proteinExistence type="inferred from homology"/>
<dbReference type="PROSITE" id="PS00893">
    <property type="entry name" value="NUDIX_BOX"/>
    <property type="match status" value="1"/>
</dbReference>
<accession>A0AA39JM93</accession>
<dbReference type="InterPro" id="IPR020476">
    <property type="entry name" value="Nudix_hydrolase"/>
</dbReference>
<dbReference type="InterPro" id="IPR020084">
    <property type="entry name" value="NUDIX_hydrolase_CS"/>
</dbReference>
<dbReference type="EMBL" id="JAUEPT010000016">
    <property type="protein sequence ID" value="KAK0445375.1"/>
    <property type="molecule type" value="Genomic_DNA"/>
</dbReference>
<dbReference type="GO" id="GO:0019693">
    <property type="term" value="P:ribose phosphate metabolic process"/>
    <property type="evidence" value="ECO:0007669"/>
    <property type="project" value="TreeGrafter"/>
</dbReference>
<name>A0AA39JM93_9AGAR</name>
<keyword evidence="5" id="KW-1185">Reference proteome</keyword>
<dbReference type="GO" id="GO:0005634">
    <property type="term" value="C:nucleus"/>
    <property type="evidence" value="ECO:0007669"/>
    <property type="project" value="TreeGrafter"/>
</dbReference>
<evidence type="ECO:0000313" key="4">
    <source>
        <dbReference type="EMBL" id="KAK0445375.1"/>
    </source>
</evidence>
<sequence>MSQTPRIVSSTELPTSEAKWITLKKLTYQDATGKDRLWECAERKTRKSTGIDAVAIFALIRSKTNAFPLSTVVIEQYRPPVDAHIIELPAGLIDEGETPESAAIRELEEETGYKADKVIESSSVIVSDPGMTNANMKLVVLNVTLEDVMEHPEANLEAGEFIVKRVVELHKLNRQLQGKCWLQLPLRRTNYTTIPRGFVIDARLSHFAAGYTMAERVRAGEFN</sequence>
<organism evidence="4 5">
    <name type="scientific">Armillaria borealis</name>
    <dbReference type="NCBI Taxonomy" id="47425"/>
    <lineage>
        <taxon>Eukaryota</taxon>
        <taxon>Fungi</taxon>
        <taxon>Dikarya</taxon>
        <taxon>Basidiomycota</taxon>
        <taxon>Agaricomycotina</taxon>
        <taxon>Agaricomycetes</taxon>
        <taxon>Agaricomycetidae</taxon>
        <taxon>Agaricales</taxon>
        <taxon>Marasmiineae</taxon>
        <taxon>Physalacriaceae</taxon>
        <taxon>Armillaria</taxon>
    </lineage>
</organism>
<comment type="caution">
    <text evidence="4">The sequence shown here is derived from an EMBL/GenBank/DDBJ whole genome shotgun (WGS) entry which is preliminary data.</text>
</comment>
<dbReference type="CDD" id="cd18888">
    <property type="entry name" value="NUDIX_ADPRase_Nudt5"/>
    <property type="match status" value="1"/>
</dbReference>
<comment type="similarity">
    <text evidence="2">Belongs to the Nudix hydrolase family.</text>
</comment>
<dbReference type="InterPro" id="IPR015797">
    <property type="entry name" value="NUDIX_hydrolase-like_dom_sf"/>
</dbReference>
<evidence type="ECO:0000256" key="1">
    <source>
        <dbReference type="ARBA" id="ARBA00022801"/>
    </source>
</evidence>
<dbReference type="Gene3D" id="3.90.79.10">
    <property type="entry name" value="Nucleoside Triphosphate Pyrophosphohydrolase"/>
    <property type="match status" value="1"/>
</dbReference>
<dbReference type="GO" id="GO:0047631">
    <property type="term" value="F:ADP-ribose diphosphatase activity"/>
    <property type="evidence" value="ECO:0007669"/>
    <property type="project" value="TreeGrafter"/>
</dbReference>
<feature type="domain" description="Nudix hydrolase" evidence="3">
    <location>
        <begin position="49"/>
        <end position="189"/>
    </location>
</feature>
<keyword evidence="1 2" id="KW-0378">Hydrolase</keyword>
<dbReference type="PROSITE" id="PS51462">
    <property type="entry name" value="NUDIX"/>
    <property type="match status" value="1"/>
</dbReference>
<dbReference type="PANTHER" id="PTHR11839:SF1">
    <property type="entry name" value="ADP-SUGAR PYROPHOSPHATASE"/>
    <property type="match status" value="1"/>
</dbReference>
<dbReference type="PANTHER" id="PTHR11839">
    <property type="entry name" value="UDP/ADP-SUGAR PYROPHOSPHATASE"/>
    <property type="match status" value="1"/>
</dbReference>